<evidence type="ECO:0000256" key="2">
    <source>
        <dbReference type="PROSITE-ProRule" id="PRU00504"/>
    </source>
</evidence>
<evidence type="ECO:0000313" key="5">
    <source>
        <dbReference type="Proteomes" id="UP000789390"/>
    </source>
</evidence>
<dbReference type="Gene3D" id="2.120.10.30">
    <property type="entry name" value="TolB, C-terminal domain"/>
    <property type="match status" value="2"/>
</dbReference>
<keyword evidence="1" id="KW-0677">Repeat</keyword>
<sequence>MIQDPLIVELSGKLLENPKSGIVGQKYLIILTIKNSKSDCRYTEPGMMETPCVTIIGPLRESFRLYEEDLPRPQLSDNSQPENAGQSSSNSINLMSCPLHRMANNYSSNSSSRPRSEIINKQLNKPILQITFTVRKLGNDIFETILSFPQIGRFEINVLLPNNSPLIVGSPLKVDIFHSTIPRTIPTRKKSFGDLLRSSSPQTSLKDVDAEDGVDFISRIGCRGRAKGQFSNPQDIAALSGRILATDSNNQCIQVFNIKKNDHDLQFGSLGRLPIDRGRHLGQIQRPTGIASVPEKEQFIVADYENRWMSVFEAKGQFAFRFGMGKLLGPKGVSVDGKGKIYVVDNKASAICVFLTNGRFVGRFGSRGVGEDHLAGPHFIGINSFGHSVVSDFHNHAVKVFDTTGQFLYSFGCNGEGDGQFNAPTGIAIDPFDNILVGDWGNSRVQVFDRQGTFLQCINSSSDPLYGPQGLSLCDGMLYVADSGNHCIKVYKYDNFVTNVLQVE</sequence>
<feature type="repeat" description="NHL" evidence="2">
    <location>
        <begin position="316"/>
        <end position="357"/>
    </location>
</feature>
<dbReference type="InterPro" id="IPR001258">
    <property type="entry name" value="NHL_repeat"/>
</dbReference>
<feature type="compositionally biased region" description="Polar residues" evidence="3">
    <location>
        <begin position="75"/>
        <end position="91"/>
    </location>
</feature>
<keyword evidence="5" id="KW-1185">Reference proteome</keyword>
<proteinExistence type="predicted"/>
<dbReference type="InterPro" id="IPR050952">
    <property type="entry name" value="TRIM-NHL_E3_ligases"/>
</dbReference>
<dbReference type="AlphaFoldDB" id="A0A8J2RMB7"/>
<dbReference type="SUPFAM" id="SSF101898">
    <property type="entry name" value="NHL repeat"/>
    <property type="match status" value="1"/>
</dbReference>
<comment type="caution">
    <text evidence="4">The sequence shown here is derived from an EMBL/GenBank/DDBJ whole genome shotgun (WGS) entry which is preliminary data.</text>
</comment>
<accession>A0A8J2RMB7</accession>
<dbReference type="GO" id="GO:0000209">
    <property type="term" value="P:protein polyubiquitination"/>
    <property type="evidence" value="ECO:0007669"/>
    <property type="project" value="TreeGrafter"/>
</dbReference>
<feature type="repeat" description="NHL" evidence="2">
    <location>
        <begin position="452"/>
        <end position="494"/>
    </location>
</feature>
<dbReference type="PROSITE" id="PS51125">
    <property type="entry name" value="NHL"/>
    <property type="match status" value="6"/>
</dbReference>
<feature type="repeat" description="NHL" evidence="2">
    <location>
        <begin position="217"/>
        <end position="259"/>
    </location>
</feature>
<feature type="repeat" description="NHL" evidence="2">
    <location>
        <begin position="277"/>
        <end position="315"/>
    </location>
</feature>
<dbReference type="PANTHER" id="PTHR24104:SF57">
    <property type="entry name" value="BEE-MILK PROTEIN"/>
    <property type="match status" value="1"/>
</dbReference>
<reference evidence="4" key="1">
    <citation type="submission" date="2021-11" db="EMBL/GenBank/DDBJ databases">
        <authorList>
            <person name="Schell T."/>
        </authorList>
    </citation>
    <scope>NUCLEOTIDE SEQUENCE</scope>
    <source>
        <strain evidence="4">M5</strain>
    </source>
</reference>
<evidence type="ECO:0000256" key="3">
    <source>
        <dbReference type="SAM" id="MobiDB-lite"/>
    </source>
</evidence>
<dbReference type="OrthoDB" id="342730at2759"/>
<dbReference type="GO" id="GO:0043161">
    <property type="term" value="P:proteasome-mediated ubiquitin-dependent protein catabolic process"/>
    <property type="evidence" value="ECO:0007669"/>
    <property type="project" value="TreeGrafter"/>
</dbReference>
<gene>
    <name evidence="4" type="ORF">DGAL_LOCUS6937</name>
</gene>
<protein>
    <submittedName>
        <fullName evidence="4">Uncharacterized protein</fullName>
    </submittedName>
</protein>
<evidence type="ECO:0000313" key="4">
    <source>
        <dbReference type="EMBL" id="CAH0104217.1"/>
    </source>
</evidence>
<feature type="repeat" description="NHL" evidence="2">
    <location>
        <begin position="408"/>
        <end position="451"/>
    </location>
</feature>
<feature type="repeat" description="NHL" evidence="2">
    <location>
        <begin position="361"/>
        <end position="404"/>
    </location>
</feature>
<dbReference type="GO" id="GO:0061630">
    <property type="term" value="F:ubiquitin protein ligase activity"/>
    <property type="evidence" value="ECO:0007669"/>
    <property type="project" value="TreeGrafter"/>
</dbReference>
<organism evidence="4 5">
    <name type="scientific">Daphnia galeata</name>
    <dbReference type="NCBI Taxonomy" id="27404"/>
    <lineage>
        <taxon>Eukaryota</taxon>
        <taxon>Metazoa</taxon>
        <taxon>Ecdysozoa</taxon>
        <taxon>Arthropoda</taxon>
        <taxon>Crustacea</taxon>
        <taxon>Branchiopoda</taxon>
        <taxon>Diplostraca</taxon>
        <taxon>Cladocera</taxon>
        <taxon>Anomopoda</taxon>
        <taxon>Daphniidae</taxon>
        <taxon>Daphnia</taxon>
    </lineage>
</organism>
<dbReference type="Pfam" id="PF01436">
    <property type="entry name" value="NHL"/>
    <property type="match status" value="3"/>
</dbReference>
<dbReference type="InterPro" id="IPR057750">
    <property type="entry name" value="TRIM2/3_C"/>
</dbReference>
<dbReference type="InterPro" id="IPR011042">
    <property type="entry name" value="6-blade_b-propeller_TolB-like"/>
</dbReference>
<dbReference type="CDD" id="cd14960">
    <property type="entry name" value="NHL_TRIM2_like"/>
    <property type="match status" value="1"/>
</dbReference>
<name>A0A8J2RMB7_9CRUS</name>
<dbReference type="Proteomes" id="UP000789390">
    <property type="component" value="Unassembled WGS sequence"/>
</dbReference>
<evidence type="ECO:0000256" key="1">
    <source>
        <dbReference type="ARBA" id="ARBA00022737"/>
    </source>
</evidence>
<dbReference type="PANTHER" id="PTHR24104">
    <property type="entry name" value="E3 UBIQUITIN-PROTEIN LIGASE NHLRC1-RELATED"/>
    <property type="match status" value="1"/>
</dbReference>
<feature type="region of interest" description="Disordered" evidence="3">
    <location>
        <begin position="71"/>
        <end position="91"/>
    </location>
</feature>
<dbReference type="EMBL" id="CAKKLH010000128">
    <property type="protein sequence ID" value="CAH0104217.1"/>
    <property type="molecule type" value="Genomic_DNA"/>
</dbReference>